<evidence type="ECO:0000256" key="4">
    <source>
        <dbReference type="SAM" id="Phobius"/>
    </source>
</evidence>
<reference evidence="6" key="1">
    <citation type="submission" date="2023-06" db="EMBL/GenBank/DDBJ databases">
        <authorList>
            <person name="Delattre M."/>
        </authorList>
    </citation>
    <scope>NUCLEOTIDE SEQUENCE</scope>
    <source>
        <strain evidence="6">AF72</strain>
    </source>
</reference>
<keyword evidence="7" id="KW-1185">Reference proteome</keyword>
<keyword evidence="2" id="KW-0677">Repeat</keyword>
<keyword evidence="4" id="KW-0812">Transmembrane</keyword>
<proteinExistence type="predicted"/>
<feature type="non-terminal residue" evidence="6">
    <location>
        <position position="1"/>
    </location>
</feature>
<evidence type="ECO:0000256" key="3">
    <source>
        <dbReference type="ARBA" id="ARBA00023157"/>
    </source>
</evidence>
<protein>
    <recommendedName>
        <fullName evidence="5">Nematode cuticle collagen N-terminal domain-containing protein</fullName>
    </recommendedName>
</protein>
<evidence type="ECO:0000259" key="5">
    <source>
        <dbReference type="SMART" id="SM01088"/>
    </source>
</evidence>
<sequence>MNYATEQFVLFTVYLLVLIGFHVHGIHRILYHEEHIGNTNRISNIFLRVSICLLILVNAPTFNFYFFKDNYDYEYVWQVQQWLKQNYTFCVVVVFVNTATLTIHFLAAMVWSVLQIYLVIFKKEWNVVLDLLIVFVPIAPAIGPIFYLCPLKRLQLPGYDPDVYEIPTKAGSYFNYFCVPMFQISMLVMALLQFCQIIVHMLRHRMLECIWPLIRISACVGLYIIHRIIFLLLINIPTCNTYIFADPYEMEYVYQMQVWLGQHSSICTIILFINAGMLTVHFLAFMLWAAFHGYLTVFKKDTLTDDRDSMAKYAAFVCGYAVFLVPMGTGKDLFLTVVFAGTTIVVVGTAISMFQIVSDISDGGNVENIESDLVQFRETADDAWAKMMHSSKKNLMQRWKRAGGYNQLTIAAEPVVFSNVWLPGFGRKKSAKGRNVGRKAKNAENAIEVPKSPGLPSQLRITNVSHPSYFQLLLRVQPGRYL</sequence>
<dbReference type="AlphaFoldDB" id="A0AA36FT23"/>
<feature type="transmembrane region" description="Helical" evidence="4">
    <location>
        <begin position="87"/>
        <end position="120"/>
    </location>
</feature>
<dbReference type="GO" id="GO:0042302">
    <property type="term" value="F:structural constituent of cuticle"/>
    <property type="evidence" value="ECO:0007669"/>
    <property type="project" value="InterPro"/>
</dbReference>
<evidence type="ECO:0000313" key="7">
    <source>
        <dbReference type="Proteomes" id="UP001177023"/>
    </source>
</evidence>
<evidence type="ECO:0000313" key="6">
    <source>
        <dbReference type="EMBL" id="CAJ0565943.1"/>
    </source>
</evidence>
<comment type="subunit">
    <text evidence="1">Collagen polypeptide chains are complexed within the cuticle by disulfide bonds and other types of covalent cross-links.</text>
</comment>
<feature type="transmembrane region" description="Helical" evidence="4">
    <location>
        <begin position="220"/>
        <end position="243"/>
    </location>
</feature>
<feature type="domain" description="Nematode cuticle collagen N-terminal" evidence="5">
    <location>
        <begin position="333"/>
        <end position="387"/>
    </location>
</feature>
<dbReference type="InterPro" id="IPR002486">
    <property type="entry name" value="Col_cuticle_N"/>
</dbReference>
<feature type="transmembrane region" description="Helical" evidence="4">
    <location>
        <begin position="173"/>
        <end position="199"/>
    </location>
</feature>
<dbReference type="EMBL" id="CATQJA010001137">
    <property type="protein sequence ID" value="CAJ0565943.1"/>
    <property type="molecule type" value="Genomic_DNA"/>
</dbReference>
<evidence type="ECO:0000256" key="1">
    <source>
        <dbReference type="ARBA" id="ARBA00011518"/>
    </source>
</evidence>
<gene>
    <name evidence="6" type="ORF">MSPICULIGERA_LOCUS4564</name>
</gene>
<organism evidence="6 7">
    <name type="scientific">Mesorhabditis spiculigera</name>
    <dbReference type="NCBI Taxonomy" id="96644"/>
    <lineage>
        <taxon>Eukaryota</taxon>
        <taxon>Metazoa</taxon>
        <taxon>Ecdysozoa</taxon>
        <taxon>Nematoda</taxon>
        <taxon>Chromadorea</taxon>
        <taxon>Rhabditida</taxon>
        <taxon>Rhabditina</taxon>
        <taxon>Rhabditomorpha</taxon>
        <taxon>Rhabditoidea</taxon>
        <taxon>Rhabditidae</taxon>
        <taxon>Mesorhabditinae</taxon>
        <taxon>Mesorhabditis</taxon>
    </lineage>
</organism>
<keyword evidence="3" id="KW-1015">Disulfide bond</keyword>
<feature type="transmembrane region" description="Helical" evidence="4">
    <location>
        <begin position="263"/>
        <end position="289"/>
    </location>
</feature>
<feature type="transmembrane region" description="Helical" evidence="4">
    <location>
        <begin position="310"/>
        <end position="327"/>
    </location>
</feature>
<feature type="transmembrane region" description="Helical" evidence="4">
    <location>
        <begin position="6"/>
        <end position="24"/>
    </location>
</feature>
<dbReference type="Proteomes" id="UP001177023">
    <property type="component" value="Unassembled WGS sequence"/>
</dbReference>
<evidence type="ECO:0000256" key="2">
    <source>
        <dbReference type="ARBA" id="ARBA00022737"/>
    </source>
</evidence>
<keyword evidence="4" id="KW-1133">Transmembrane helix</keyword>
<feature type="transmembrane region" description="Helical" evidence="4">
    <location>
        <begin position="127"/>
        <end position="147"/>
    </location>
</feature>
<dbReference type="SMART" id="SM01088">
    <property type="entry name" value="Col_cuticle_N"/>
    <property type="match status" value="1"/>
</dbReference>
<keyword evidence="4" id="KW-0472">Membrane</keyword>
<comment type="caution">
    <text evidence="6">The sequence shown here is derived from an EMBL/GenBank/DDBJ whole genome shotgun (WGS) entry which is preliminary data.</text>
</comment>
<feature type="transmembrane region" description="Helical" evidence="4">
    <location>
        <begin position="45"/>
        <end position="67"/>
    </location>
</feature>
<feature type="transmembrane region" description="Helical" evidence="4">
    <location>
        <begin position="333"/>
        <end position="354"/>
    </location>
</feature>
<accession>A0AA36FT23</accession>
<name>A0AA36FT23_9BILA</name>